<keyword evidence="1" id="KW-0732">Signal</keyword>
<feature type="chain" id="PRO_5001989635" evidence="1">
    <location>
        <begin position="20"/>
        <end position="175"/>
    </location>
</feature>
<dbReference type="OrthoDB" id="5129868at2759"/>
<gene>
    <name evidence="2" type="ORF">VHEMI01638</name>
</gene>
<proteinExistence type="predicted"/>
<accession>A0A0A1T5D5</accession>
<keyword evidence="3" id="KW-1185">Reference proteome</keyword>
<evidence type="ECO:0000256" key="1">
    <source>
        <dbReference type="SAM" id="SignalP"/>
    </source>
</evidence>
<organism evidence="2 3">
    <name type="scientific">[Torrubiella] hemipterigena</name>
    <dbReference type="NCBI Taxonomy" id="1531966"/>
    <lineage>
        <taxon>Eukaryota</taxon>
        <taxon>Fungi</taxon>
        <taxon>Dikarya</taxon>
        <taxon>Ascomycota</taxon>
        <taxon>Pezizomycotina</taxon>
        <taxon>Sordariomycetes</taxon>
        <taxon>Hypocreomycetidae</taxon>
        <taxon>Hypocreales</taxon>
        <taxon>Clavicipitaceae</taxon>
        <taxon>Clavicipitaceae incertae sedis</taxon>
        <taxon>'Torrubiella' clade</taxon>
    </lineage>
</organism>
<feature type="signal peptide" evidence="1">
    <location>
        <begin position="1"/>
        <end position="19"/>
    </location>
</feature>
<reference evidence="2 3" key="1">
    <citation type="journal article" date="2015" name="Genome Announc.">
        <title>Draft Genome Sequence and Gene Annotation of the Entomopathogenic Fungus Verticillium hemipterigenum.</title>
        <authorList>
            <person name="Horn F."/>
            <person name="Habel A."/>
            <person name="Scharf D.H."/>
            <person name="Dworschak J."/>
            <person name="Brakhage A.A."/>
            <person name="Guthke R."/>
            <person name="Hertweck C."/>
            <person name="Linde J."/>
        </authorList>
    </citation>
    <scope>NUCLEOTIDE SEQUENCE [LARGE SCALE GENOMIC DNA]</scope>
</reference>
<name>A0A0A1T5D5_9HYPO</name>
<dbReference type="AlphaFoldDB" id="A0A0A1T5D5"/>
<sequence length="175" mass="18764">MRFLYNLILSTAAMAVASAINPATAIEADLNEVEGSEAIFERADNGLGRIELTFDGAYQGVLVETAEGSVRAYDASGKEIDLNAAEPEDNGVANTVAKISGRHHKHKKHHHGLLHKIGRTLKKFEKKAWSFFKCAGSHVLTKCGVDFATCAEHGQTPAQCQTGLACGGKEVIKCL</sequence>
<evidence type="ECO:0000313" key="3">
    <source>
        <dbReference type="Proteomes" id="UP000039046"/>
    </source>
</evidence>
<protein>
    <submittedName>
        <fullName evidence="2">Uncharacterized protein</fullName>
    </submittedName>
</protein>
<dbReference type="Proteomes" id="UP000039046">
    <property type="component" value="Unassembled WGS sequence"/>
</dbReference>
<evidence type="ECO:0000313" key="2">
    <source>
        <dbReference type="EMBL" id="CEJ81517.1"/>
    </source>
</evidence>
<dbReference type="EMBL" id="CDHN01000001">
    <property type="protein sequence ID" value="CEJ81517.1"/>
    <property type="molecule type" value="Genomic_DNA"/>
</dbReference>
<dbReference type="HOGENOM" id="CLU_103044_0_0_1"/>